<dbReference type="AlphaFoldDB" id="X1CJL4"/>
<comment type="caution">
    <text evidence="1">The sequence shown here is derived from an EMBL/GenBank/DDBJ whole genome shotgun (WGS) entry which is preliminary data.</text>
</comment>
<name>X1CJL4_9ZZZZ</name>
<organism evidence="1">
    <name type="scientific">marine sediment metagenome</name>
    <dbReference type="NCBI Taxonomy" id="412755"/>
    <lineage>
        <taxon>unclassified sequences</taxon>
        <taxon>metagenomes</taxon>
        <taxon>ecological metagenomes</taxon>
    </lineage>
</organism>
<evidence type="ECO:0000313" key="1">
    <source>
        <dbReference type="EMBL" id="GAH08546.1"/>
    </source>
</evidence>
<evidence type="ECO:0008006" key="2">
    <source>
        <dbReference type="Google" id="ProtNLM"/>
    </source>
</evidence>
<reference evidence="1" key="1">
    <citation type="journal article" date="2014" name="Front. Microbiol.">
        <title>High frequency of phylogenetically diverse reductive dehalogenase-homologous genes in deep subseafloor sedimentary metagenomes.</title>
        <authorList>
            <person name="Kawai M."/>
            <person name="Futagami T."/>
            <person name="Toyoda A."/>
            <person name="Takaki Y."/>
            <person name="Nishi S."/>
            <person name="Hori S."/>
            <person name="Arai W."/>
            <person name="Tsubouchi T."/>
            <person name="Morono Y."/>
            <person name="Uchiyama I."/>
            <person name="Ito T."/>
            <person name="Fujiyama A."/>
            <person name="Inagaki F."/>
            <person name="Takami H."/>
        </authorList>
    </citation>
    <scope>NUCLEOTIDE SEQUENCE</scope>
    <source>
        <strain evidence="1">Expedition CK06-06</strain>
    </source>
</reference>
<sequence>PKRLLYECKGCRYQVSATAGSVLHRTRTSLLTWFWALFLISSDKRGHPALSLSKEMGISYWVAWTMLQKIRTVMGQQDDKYKLHGLVEMDEAYFGGE</sequence>
<protein>
    <recommendedName>
        <fullName evidence="2">ISXO2-like transposase domain-containing protein</fullName>
    </recommendedName>
</protein>
<proteinExistence type="predicted"/>
<feature type="non-terminal residue" evidence="1">
    <location>
        <position position="1"/>
    </location>
</feature>
<dbReference type="NCBIfam" id="NF033547">
    <property type="entry name" value="transpos_IS1595"/>
    <property type="match status" value="1"/>
</dbReference>
<accession>X1CJL4</accession>
<gene>
    <name evidence="1" type="ORF">S01H4_53816</name>
</gene>
<dbReference type="EMBL" id="BART01030904">
    <property type="protein sequence ID" value="GAH08546.1"/>
    <property type="molecule type" value="Genomic_DNA"/>
</dbReference>